<dbReference type="NCBIfam" id="TIGR00254">
    <property type="entry name" value="GGDEF"/>
    <property type="match status" value="1"/>
</dbReference>
<dbReference type="Gene3D" id="3.30.70.270">
    <property type="match status" value="1"/>
</dbReference>
<comment type="catalytic activity">
    <reaction evidence="2">
        <text>2 GTP = 3',3'-c-di-GMP + 2 diphosphate</text>
        <dbReference type="Rhea" id="RHEA:24898"/>
        <dbReference type="ChEBI" id="CHEBI:33019"/>
        <dbReference type="ChEBI" id="CHEBI:37565"/>
        <dbReference type="ChEBI" id="CHEBI:58805"/>
        <dbReference type="EC" id="2.7.7.65"/>
    </reaction>
</comment>
<reference evidence="5 6" key="1">
    <citation type="submission" date="2019-12" db="EMBL/GenBank/DDBJ databases">
        <authorList>
            <person name="Reyes-Prieto M."/>
        </authorList>
    </citation>
    <scope>NUCLEOTIDE SEQUENCE [LARGE SCALE GENOMIC DNA]</scope>
    <source>
        <strain evidence="5">HF14-78462</strain>
    </source>
</reference>
<evidence type="ECO:0000259" key="4">
    <source>
        <dbReference type="PROSITE" id="PS50887"/>
    </source>
</evidence>
<feature type="domain" description="GGDEF" evidence="4">
    <location>
        <begin position="411"/>
        <end position="546"/>
    </location>
</feature>
<name>A0A5S9PXY9_9HYPH</name>
<dbReference type="FunFam" id="3.30.70.270:FF:000001">
    <property type="entry name" value="Diguanylate cyclase domain protein"/>
    <property type="match status" value="1"/>
</dbReference>
<dbReference type="PROSITE" id="PS50885">
    <property type="entry name" value="HAMP"/>
    <property type="match status" value="1"/>
</dbReference>
<evidence type="ECO:0000313" key="5">
    <source>
        <dbReference type="EMBL" id="CAA0109936.1"/>
    </source>
</evidence>
<dbReference type="Gene3D" id="3.30.450.20">
    <property type="entry name" value="PAS domain"/>
    <property type="match status" value="1"/>
</dbReference>
<evidence type="ECO:0000256" key="1">
    <source>
        <dbReference type="ARBA" id="ARBA00012528"/>
    </source>
</evidence>
<sequence>MSLRIRLAVFALLVMTIVASERTYSIVRLHMDNLAAAESHVTDLLERGVGQFSAAVSSAHAVLSTLAATPGTVPVDNALYTATPSDQTPSVPDPGMTPDAPSHCQALRPVLESSPSIASLTIVAPNGIVRCGTANGAVGLDLSTRDYFRIAMRGIPSLESVSVSYVTGTPSLYAAQPVIGENGDVVAVLVARIELSDLLPREFLSDLGPTAQVIIVDPAGALVMTYPDGLPVTARMDLSDTAPVARAMSRTRGTILAEGPDGVRLYAFTRLPATNLHLLVGVDEAIILKPVERATWSAGLMLLVLSGIILCTFWLAGERLIVAPVQALANRLVRFGRGETEEAPTAHLLITELQPLVVAFEHMAGELTRRESALRNANRRLNSLASLDPLTGIANRRSFDAALALQWNTATRLGMLMIDIDKFKAFNDHHGHQEGDHCIRLVAQTIASTIRSSDMVARVGGEEFAVLMPGATLAAATEVGQRLRRAIESLAIEHPTGVTGVVTVSIGCAACDPGPALAVSDLVAAADKALYEAKAAGRNEVRSAKTVGAGTADDARRAAEG</sequence>
<dbReference type="InterPro" id="IPR003660">
    <property type="entry name" value="HAMP_dom"/>
</dbReference>
<dbReference type="CDD" id="cd12914">
    <property type="entry name" value="PDC1_DGC_like"/>
    <property type="match status" value="1"/>
</dbReference>
<dbReference type="InterPro" id="IPR029787">
    <property type="entry name" value="Nucleotide_cyclase"/>
</dbReference>
<dbReference type="EC" id="2.7.7.65" evidence="1"/>
<dbReference type="PANTHER" id="PTHR45138:SF9">
    <property type="entry name" value="DIGUANYLATE CYCLASE DGCM-RELATED"/>
    <property type="match status" value="1"/>
</dbReference>
<dbReference type="CDD" id="cd01949">
    <property type="entry name" value="GGDEF"/>
    <property type="match status" value="1"/>
</dbReference>
<dbReference type="InterPro" id="IPR043128">
    <property type="entry name" value="Rev_trsase/Diguanyl_cyclase"/>
</dbReference>
<dbReference type="PANTHER" id="PTHR45138">
    <property type="entry name" value="REGULATORY COMPONENTS OF SENSORY TRANSDUCTION SYSTEM"/>
    <property type="match status" value="1"/>
</dbReference>
<protein>
    <recommendedName>
        <fullName evidence="1">diguanylate cyclase</fullName>
        <ecNumber evidence="1">2.7.7.65</ecNumber>
    </recommendedName>
</protein>
<dbReference type="InterPro" id="IPR050469">
    <property type="entry name" value="Diguanylate_Cyclase"/>
</dbReference>
<dbReference type="GO" id="GO:0007165">
    <property type="term" value="P:signal transduction"/>
    <property type="evidence" value="ECO:0007669"/>
    <property type="project" value="InterPro"/>
</dbReference>
<dbReference type="Pfam" id="PF00990">
    <property type="entry name" value="GGDEF"/>
    <property type="match status" value="1"/>
</dbReference>
<keyword evidence="6" id="KW-1185">Reference proteome</keyword>
<dbReference type="CDD" id="cd18774">
    <property type="entry name" value="PDC2_HK_sensor"/>
    <property type="match status" value="1"/>
</dbReference>
<dbReference type="SMART" id="SM00267">
    <property type="entry name" value="GGDEF"/>
    <property type="match status" value="1"/>
</dbReference>
<dbReference type="GO" id="GO:0005886">
    <property type="term" value="C:plasma membrane"/>
    <property type="evidence" value="ECO:0007669"/>
    <property type="project" value="TreeGrafter"/>
</dbReference>
<dbReference type="InterPro" id="IPR000160">
    <property type="entry name" value="GGDEF_dom"/>
</dbReference>
<organism evidence="5 6">
    <name type="scientific">Starkeya nomas</name>
    <dbReference type="NCBI Taxonomy" id="2666134"/>
    <lineage>
        <taxon>Bacteria</taxon>
        <taxon>Pseudomonadati</taxon>
        <taxon>Pseudomonadota</taxon>
        <taxon>Alphaproteobacteria</taxon>
        <taxon>Hyphomicrobiales</taxon>
        <taxon>Xanthobacteraceae</taxon>
        <taxon>Starkeya</taxon>
    </lineage>
</organism>
<dbReference type="SUPFAM" id="SSF103190">
    <property type="entry name" value="Sensory domain-like"/>
    <property type="match status" value="1"/>
</dbReference>
<dbReference type="SUPFAM" id="SSF55073">
    <property type="entry name" value="Nucleotide cyclase"/>
    <property type="match status" value="1"/>
</dbReference>
<accession>A0A5S9PXY9</accession>
<evidence type="ECO:0000313" key="6">
    <source>
        <dbReference type="Proteomes" id="UP000433050"/>
    </source>
</evidence>
<dbReference type="GO" id="GO:1902201">
    <property type="term" value="P:negative regulation of bacterial-type flagellum-dependent cell motility"/>
    <property type="evidence" value="ECO:0007669"/>
    <property type="project" value="TreeGrafter"/>
</dbReference>
<gene>
    <name evidence="5" type="ORF">STARVERO_03785</name>
</gene>
<evidence type="ECO:0000259" key="3">
    <source>
        <dbReference type="PROSITE" id="PS50885"/>
    </source>
</evidence>
<proteinExistence type="predicted"/>
<dbReference type="EMBL" id="CACSAS010000001">
    <property type="protein sequence ID" value="CAA0109936.1"/>
    <property type="molecule type" value="Genomic_DNA"/>
</dbReference>
<dbReference type="PROSITE" id="PS50887">
    <property type="entry name" value="GGDEF"/>
    <property type="match status" value="1"/>
</dbReference>
<dbReference type="GO" id="GO:0043709">
    <property type="term" value="P:cell adhesion involved in single-species biofilm formation"/>
    <property type="evidence" value="ECO:0007669"/>
    <property type="project" value="TreeGrafter"/>
</dbReference>
<dbReference type="RefSeq" id="WP_159600792.1">
    <property type="nucleotide sequence ID" value="NZ_CACSAS010000001.1"/>
</dbReference>
<dbReference type="GO" id="GO:0052621">
    <property type="term" value="F:diguanylate cyclase activity"/>
    <property type="evidence" value="ECO:0007669"/>
    <property type="project" value="UniProtKB-EC"/>
</dbReference>
<dbReference type="AlphaFoldDB" id="A0A5S9PXY9"/>
<feature type="domain" description="HAMP" evidence="3">
    <location>
        <begin position="319"/>
        <end position="372"/>
    </location>
</feature>
<dbReference type="Proteomes" id="UP000433050">
    <property type="component" value="Unassembled WGS sequence"/>
</dbReference>
<evidence type="ECO:0000256" key="2">
    <source>
        <dbReference type="ARBA" id="ARBA00034247"/>
    </source>
</evidence>
<dbReference type="InterPro" id="IPR029151">
    <property type="entry name" value="Sensor-like_sf"/>
</dbReference>